<keyword evidence="4 8" id="KW-0732">Signal</keyword>
<evidence type="ECO:0000259" key="9">
    <source>
        <dbReference type="PROSITE" id="PS51041"/>
    </source>
</evidence>
<dbReference type="RefSeq" id="XP_028266027.1">
    <property type="nucleotide sequence ID" value="XM_028410226.1"/>
</dbReference>
<feature type="coiled-coil region" evidence="6">
    <location>
        <begin position="758"/>
        <end position="800"/>
    </location>
</feature>
<feature type="signal peptide" evidence="8">
    <location>
        <begin position="1"/>
        <end position="24"/>
    </location>
</feature>
<dbReference type="GO" id="GO:0031012">
    <property type="term" value="C:extracellular matrix"/>
    <property type="evidence" value="ECO:0007669"/>
    <property type="project" value="TreeGrafter"/>
</dbReference>
<dbReference type="PANTHER" id="PTHR15427:SF2">
    <property type="entry name" value="EMILIN-3"/>
    <property type="match status" value="1"/>
</dbReference>
<reference evidence="11" key="1">
    <citation type="submission" date="2025-08" db="UniProtKB">
        <authorList>
            <consortium name="RefSeq"/>
        </authorList>
    </citation>
    <scope>IDENTIFICATION</scope>
</reference>
<dbReference type="InParanoid" id="A0A6P7IRB0"/>
<dbReference type="GO" id="GO:0005576">
    <property type="term" value="C:extracellular region"/>
    <property type="evidence" value="ECO:0007669"/>
    <property type="project" value="UniProtKB-SubCell"/>
</dbReference>
<evidence type="ECO:0000256" key="7">
    <source>
        <dbReference type="SAM" id="MobiDB-lite"/>
    </source>
</evidence>
<keyword evidence="5" id="KW-1015">Disulfide bond</keyword>
<dbReference type="PROSITE" id="PS51041">
    <property type="entry name" value="EMI"/>
    <property type="match status" value="1"/>
</dbReference>
<evidence type="ECO:0000256" key="8">
    <source>
        <dbReference type="SAM" id="SignalP"/>
    </source>
</evidence>
<proteinExistence type="predicted"/>
<organism evidence="10 11">
    <name type="scientific">Parambassis ranga</name>
    <name type="common">Indian glassy fish</name>
    <dbReference type="NCBI Taxonomy" id="210632"/>
    <lineage>
        <taxon>Eukaryota</taxon>
        <taxon>Metazoa</taxon>
        <taxon>Chordata</taxon>
        <taxon>Craniata</taxon>
        <taxon>Vertebrata</taxon>
        <taxon>Euteleostomi</taxon>
        <taxon>Actinopterygii</taxon>
        <taxon>Neopterygii</taxon>
        <taxon>Teleostei</taxon>
        <taxon>Neoteleostei</taxon>
        <taxon>Acanthomorphata</taxon>
        <taxon>Ovalentaria</taxon>
        <taxon>Ambassidae</taxon>
        <taxon>Parambassis</taxon>
    </lineage>
</organism>
<dbReference type="InterPro" id="IPR011489">
    <property type="entry name" value="EMI_domain"/>
</dbReference>
<evidence type="ECO:0000256" key="6">
    <source>
        <dbReference type="SAM" id="Coils"/>
    </source>
</evidence>
<dbReference type="Pfam" id="PF07546">
    <property type="entry name" value="EMI"/>
    <property type="match status" value="1"/>
</dbReference>
<keyword evidence="3" id="KW-0272">Extracellular matrix</keyword>
<feature type="region of interest" description="Disordered" evidence="7">
    <location>
        <begin position="157"/>
        <end position="211"/>
    </location>
</feature>
<dbReference type="Proteomes" id="UP000515145">
    <property type="component" value="Chromosome 7"/>
</dbReference>
<evidence type="ECO:0000256" key="1">
    <source>
        <dbReference type="ARBA" id="ARBA00004498"/>
    </source>
</evidence>
<keyword evidence="2" id="KW-0964">Secreted</keyword>
<evidence type="ECO:0000256" key="4">
    <source>
        <dbReference type="ARBA" id="ARBA00022729"/>
    </source>
</evidence>
<keyword evidence="6" id="KW-0175">Coiled coil</keyword>
<accession>A0A6P7IRB0</accession>
<sequence>MWTKLCKVLAQFFLLGVLLSLVDSKGTLYGGHVNPFYGNRYNLYKAGLNPHHLPNKPMTRHKNHCAYVVQKNITCTMQDGVATYVKAEYTTKCIWGQKCPVVMYRTFYKPKYKVGFKTVTELEWRCCPGYSGENCHDGPTSVPDVMMPPFKGAGFPHRPGMKGFPYGPRPPVDQRPDGGQLEPGKPLPGVPDHRPIPTGQLPAGSGKPNYGVTGERLDRMEEDLRRLTQGLDTLNGVVVGLEERLRTSLREDTNKILVSMLPNTPRVPDSTVGFGVIPDGTPDGLEGGEGFTGFGDLAGRVTEVRDELRAKTHILEEIQGMVLGHDGQLKRLLDGARGRPIPGSDSTSYLHEILDAKLAGVRAEILDGFERRLTNLETQCDEKIGEVQRECHREHMDGREQMQQSLDGRESGLREELGSLQAQIQGLTLTESCCGQVNSLSHRVLLLEDSVKGLTESQRQLQTALSEQSIHVETLIETRLVDIEGRLNSSGGPDGVEGLPGGLDGFKTMLEGKLKTLEERVFVAVEELSNATAPALLEGQVVPALETEIESVRRRVEGDLSGIQKQLLDLELLCTSSCAPASPPAGGVSVTEVEEECDEMEKKMTNRLNSHSNQLEHLNNTLQNLLLRITQEESEGTVQGEITLLKVNINSVNRTLKGLKDSISFITSEVGHTNSSWEQREHQLVNQVQGLTKLLGHQASLLGAGERRLIQLKGELGALKRQLAGGLQGCRSTAIEVQKEVKYVDSRVSQVEGQCSSLGELADQLERIRAELERHSESYLAQVNGTLAIHSEQLAELKGEVKDCAAKEAANQKGDQ</sequence>
<dbReference type="OrthoDB" id="10266508at2759"/>
<evidence type="ECO:0000256" key="3">
    <source>
        <dbReference type="ARBA" id="ARBA00022530"/>
    </source>
</evidence>
<feature type="domain" description="EMI" evidence="9">
    <location>
        <begin position="61"/>
        <end position="137"/>
    </location>
</feature>
<evidence type="ECO:0000313" key="11">
    <source>
        <dbReference type="RefSeq" id="XP_028266027.1"/>
    </source>
</evidence>
<feature type="coiled-coil region" evidence="6">
    <location>
        <begin position="590"/>
        <end position="635"/>
    </location>
</feature>
<keyword evidence="10" id="KW-1185">Reference proteome</keyword>
<evidence type="ECO:0000256" key="5">
    <source>
        <dbReference type="ARBA" id="ARBA00023157"/>
    </source>
</evidence>
<dbReference type="CTD" id="101882042"/>
<dbReference type="AlphaFoldDB" id="A0A6P7IRB0"/>
<dbReference type="PANTHER" id="PTHR15427">
    <property type="entry name" value="EMILIN ELASTIN MICROFIBRIL INTERFACE-LOCATED PROTEIN ELASTIN MICROFIBRIL INTERFACER"/>
    <property type="match status" value="1"/>
</dbReference>
<protein>
    <submittedName>
        <fullName evidence="11">EMILIN-3</fullName>
    </submittedName>
</protein>
<dbReference type="GeneID" id="114438704"/>
<feature type="chain" id="PRO_5028207624" evidence="8">
    <location>
        <begin position="25"/>
        <end position="816"/>
    </location>
</feature>
<name>A0A6P7IRB0_9TELE</name>
<comment type="subcellular location">
    <subcellularLocation>
        <location evidence="1">Secreted</location>
        <location evidence="1">Extracellular space</location>
        <location evidence="1">Extracellular matrix</location>
    </subcellularLocation>
</comment>
<evidence type="ECO:0000313" key="10">
    <source>
        <dbReference type="Proteomes" id="UP000515145"/>
    </source>
</evidence>
<evidence type="ECO:0000256" key="2">
    <source>
        <dbReference type="ARBA" id="ARBA00022525"/>
    </source>
</evidence>
<dbReference type="InterPro" id="IPR050392">
    <property type="entry name" value="Collagen/C1q_domain"/>
</dbReference>
<gene>
    <name evidence="11" type="primary">emilin3b</name>
</gene>